<dbReference type="InterPro" id="IPR025489">
    <property type="entry name" value="DUF4381"/>
</dbReference>
<dbReference type="EMBL" id="UINC01165142">
    <property type="protein sequence ID" value="SVD66373.1"/>
    <property type="molecule type" value="Genomic_DNA"/>
</dbReference>
<feature type="non-terminal residue" evidence="2">
    <location>
        <position position="1"/>
    </location>
</feature>
<feature type="transmembrane region" description="Helical" evidence="1">
    <location>
        <begin position="31"/>
        <end position="48"/>
    </location>
</feature>
<evidence type="ECO:0000256" key="1">
    <source>
        <dbReference type="SAM" id="Phobius"/>
    </source>
</evidence>
<reference evidence="2" key="1">
    <citation type="submission" date="2018-05" db="EMBL/GenBank/DDBJ databases">
        <authorList>
            <person name="Lanie J.A."/>
            <person name="Ng W.-L."/>
            <person name="Kazmierczak K.M."/>
            <person name="Andrzejewski T.M."/>
            <person name="Davidsen T.M."/>
            <person name="Wayne K.J."/>
            <person name="Tettelin H."/>
            <person name="Glass J.I."/>
            <person name="Rusch D."/>
            <person name="Podicherti R."/>
            <person name="Tsui H.-C.T."/>
            <person name="Winkler M.E."/>
        </authorList>
    </citation>
    <scope>NUCLEOTIDE SEQUENCE</scope>
</reference>
<organism evidence="2">
    <name type="scientific">marine metagenome</name>
    <dbReference type="NCBI Taxonomy" id="408172"/>
    <lineage>
        <taxon>unclassified sequences</taxon>
        <taxon>metagenomes</taxon>
        <taxon>ecological metagenomes</taxon>
    </lineage>
</organism>
<sequence length="178" mass="20157">GTNSEMDSEELLAQLADIHLPLAVSYWPPAIGWWVLVLVLLAGMYKLVQRYIRYNNLYKNCQYALAELERCYQNFISVEGPDSDSLKILYINQFNSVLRRVALVHFPQTNVASLGGDDWVDFIRKKGDSSLLSEKVAAAISYGRFQTVCDVDVAVLNNLGHTWIRSLYLGKKKPISIN</sequence>
<protein>
    <recommendedName>
        <fullName evidence="3">DUF4381 domain-containing protein</fullName>
    </recommendedName>
</protein>
<dbReference type="Pfam" id="PF14316">
    <property type="entry name" value="DUF4381"/>
    <property type="match status" value="1"/>
</dbReference>
<evidence type="ECO:0000313" key="2">
    <source>
        <dbReference type="EMBL" id="SVD66373.1"/>
    </source>
</evidence>
<evidence type="ECO:0008006" key="3">
    <source>
        <dbReference type="Google" id="ProtNLM"/>
    </source>
</evidence>
<keyword evidence="1" id="KW-0812">Transmembrane</keyword>
<proteinExistence type="predicted"/>
<keyword evidence="1" id="KW-1133">Transmembrane helix</keyword>
<accession>A0A382X614</accession>
<gene>
    <name evidence="2" type="ORF">METZ01_LOCUS419227</name>
</gene>
<dbReference type="AlphaFoldDB" id="A0A382X614"/>
<name>A0A382X614_9ZZZZ</name>
<keyword evidence="1" id="KW-0472">Membrane</keyword>